<reference evidence="1 2" key="1">
    <citation type="submission" date="2016-03" db="EMBL/GenBank/DDBJ databases">
        <authorList>
            <person name="Ploux O."/>
        </authorList>
    </citation>
    <scope>NUCLEOTIDE SEQUENCE [LARGE SCALE GENOMIC DNA]</scope>
    <source>
        <strain evidence="1 2">R-45378</strain>
    </source>
</reference>
<proteinExistence type="predicted"/>
<dbReference type="OrthoDB" id="1550492at2"/>
<protein>
    <submittedName>
        <fullName evidence="1">Uncharacterized protein</fullName>
    </submittedName>
</protein>
<organism evidence="1 2">
    <name type="scientific">Methylomonas koyamae</name>
    <dbReference type="NCBI Taxonomy" id="702114"/>
    <lineage>
        <taxon>Bacteria</taxon>
        <taxon>Pseudomonadati</taxon>
        <taxon>Pseudomonadota</taxon>
        <taxon>Gammaproteobacteria</taxon>
        <taxon>Methylococcales</taxon>
        <taxon>Methylococcaceae</taxon>
        <taxon>Methylomonas</taxon>
    </lineage>
</organism>
<dbReference type="EMBL" id="LUUJ01000106">
    <property type="protein sequence ID" value="OAI12787.1"/>
    <property type="molecule type" value="Genomic_DNA"/>
</dbReference>
<evidence type="ECO:0000313" key="2">
    <source>
        <dbReference type="Proteomes" id="UP000077857"/>
    </source>
</evidence>
<gene>
    <name evidence="1" type="ORF">A1507_18635</name>
</gene>
<dbReference type="RefSeq" id="WP_064041739.1">
    <property type="nucleotide sequence ID" value="NZ_LUUJ01000106.1"/>
</dbReference>
<name>A0A177N449_9GAMM</name>
<evidence type="ECO:0000313" key="1">
    <source>
        <dbReference type="EMBL" id="OAI12787.1"/>
    </source>
</evidence>
<accession>A0A177N449</accession>
<comment type="caution">
    <text evidence="1">The sequence shown here is derived from an EMBL/GenBank/DDBJ whole genome shotgun (WGS) entry which is preliminary data.</text>
</comment>
<dbReference type="AlphaFoldDB" id="A0A177N449"/>
<sequence length="361" mass="40325">MNRFTFNHCVTHSGEDVVDFVKEKLCSSNKVLFIGTVGMDATSLYYPYMLSSRASVDYKFLIENRPFVADSLKKIGKLHQRFLAELLGDACVFEEIKIIADDEATIAGRSAVRAVSPWLQTKGYSDIVIDSTGMSRGTSFPVIKQAVEAGLQSGINVHLLNAAYSIPILDHKPESDDRAEWMHGFQGQMDSDRMDDALKLWVPQLSEDKVQATSTMYKKLFPVAEVCPILPFPSQNPRRGDNILFEYQDALTQEWGSSLLNIIYAHESNPLDVYRSVSTLHGIREQVFQETGEMPVTILSPAGWRIGSLGMLLAAIELNLPVLYVETLGYTSDSGVPAEVMLPNPDLKWHIWLTGDVYKPN</sequence>
<dbReference type="Proteomes" id="UP000077857">
    <property type="component" value="Unassembled WGS sequence"/>
</dbReference>